<evidence type="ECO:0000313" key="2">
    <source>
        <dbReference type="Proteomes" id="UP000624183"/>
    </source>
</evidence>
<proteinExistence type="predicted"/>
<organism evidence="1 2">
    <name type="scientific">Streptomyces rubiginosohelvolus</name>
    <dbReference type="NCBI Taxonomy" id="67362"/>
    <lineage>
        <taxon>Bacteria</taxon>
        <taxon>Bacillati</taxon>
        <taxon>Actinomycetota</taxon>
        <taxon>Actinomycetes</taxon>
        <taxon>Kitasatosporales</taxon>
        <taxon>Streptomycetaceae</taxon>
        <taxon>Streptomyces</taxon>
    </lineage>
</organism>
<dbReference type="EMBL" id="BMUW01000042">
    <property type="protein sequence ID" value="GGZ84119.1"/>
    <property type="molecule type" value="Genomic_DNA"/>
</dbReference>
<dbReference type="Proteomes" id="UP000624183">
    <property type="component" value="Unassembled WGS sequence"/>
</dbReference>
<comment type="caution">
    <text evidence="1">The sequence shown here is derived from an EMBL/GenBank/DDBJ whole genome shotgun (WGS) entry which is preliminary data.</text>
</comment>
<keyword evidence="2" id="KW-1185">Reference proteome</keyword>
<gene>
    <name evidence="1" type="ORF">GCM10010328_67720</name>
</gene>
<reference evidence="2" key="1">
    <citation type="journal article" date="2019" name="Int. J. Syst. Evol. Microbiol.">
        <title>The Global Catalogue of Microorganisms (GCM) 10K type strain sequencing project: providing services to taxonomists for standard genome sequencing and annotation.</title>
        <authorList>
            <consortium name="The Broad Institute Genomics Platform"/>
            <consortium name="The Broad Institute Genome Sequencing Center for Infectious Disease"/>
            <person name="Wu L."/>
            <person name="Ma J."/>
        </authorList>
    </citation>
    <scope>NUCLEOTIDE SEQUENCE [LARGE SCALE GENOMIC DNA]</scope>
    <source>
        <strain evidence="2">JCM 4602</strain>
    </source>
</reference>
<protein>
    <submittedName>
        <fullName evidence="1">Uncharacterized protein</fullName>
    </submittedName>
</protein>
<sequence length="413" mass="43964">MTDTTPTPADRPADQLRAAAEKLRAASMGSPMNSSPWRYAKGLPSDSVRTEAGWEVVYGDAPGDLRYIALMHPGVGLALADWLEREAEIWQVIDDASAHPEETGLKVTVGASTHAEALAVARQLLGTNAAEPESEPCGSLSQPTYSGEIMRCVLPVGHPRQCQSTTEYPWVSWPSPTAQADLLVTEMHRLALSEALGLGTGAPWDAIRDRAAELVAAPPAPADRAATLTAVADEVEQVFLGELNDERALSLHDALIVLRSKLPCTCARSQGLHAKGCQRYVAGHDLLSPVLRLARAREDLSRLAADAAAGVQPPTSEADTVLAAALDGLGTLIATSSRDWGTYRVDAWIWAVLVGWDCEQAVHDETCTHGAMEEMAGMHGWDAATVAKARRYRAAVRALATPPAAPAAPEETQ</sequence>
<accession>A0ABQ3CBM7</accession>
<name>A0ABQ3CBM7_9ACTN</name>
<evidence type="ECO:0000313" key="1">
    <source>
        <dbReference type="EMBL" id="GGZ84119.1"/>
    </source>
</evidence>